<dbReference type="Gene3D" id="2.40.330.10">
    <property type="entry name" value="DNA-binding pseudobarrel domain"/>
    <property type="match status" value="1"/>
</dbReference>
<dbReference type="SMART" id="SM01019">
    <property type="entry name" value="B3"/>
    <property type="match status" value="1"/>
</dbReference>
<accession>A0A6N2MQ65</accession>
<feature type="region of interest" description="Disordered" evidence="6">
    <location>
        <begin position="418"/>
        <end position="442"/>
    </location>
</feature>
<dbReference type="GO" id="GO:0003677">
    <property type="term" value="F:DNA binding"/>
    <property type="evidence" value="ECO:0007669"/>
    <property type="project" value="UniProtKB-KW"/>
</dbReference>
<name>A0A6N2MQ65_SALVM</name>
<keyword evidence="4" id="KW-0804">Transcription</keyword>
<evidence type="ECO:0000256" key="3">
    <source>
        <dbReference type="ARBA" id="ARBA00023125"/>
    </source>
</evidence>
<organism evidence="8">
    <name type="scientific">Salix viminalis</name>
    <name type="common">Common osier</name>
    <name type="synonym">Basket willow</name>
    <dbReference type="NCBI Taxonomy" id="40686"/>
    <lineage>
        <taxon>Eukaryota</taxon>
        <taxon>Viridiplantae</taxon>
        <taxon>Streptophyta</taxon>
        <taxon>Embryophyta</taxon>
        <taxon>Tracheophyta</taxon>
        <taxon>Spermatophyta</taxon>
        <taxon>Magnoliopsida</taxon>
        <taxon>eudicotyledons</taxon>
        <taxon>Gunneridae</taxon>
        <taxon>Pentapetalae</taxon>
        <taxon>rosids</taxon>
        <taxon>fabids</taxon>
        <taxon>Malpighiales</taxon>
        <taxon>Salicaceae</taxon>
        <taxon>Saliceae</taxon>
        <taxon>Salix</taxon>
    </lineage>
</organism>
<evidence type="ECO:0000313" key="8">
    <source>
        <dbReference type="EMBL" id="VFU56471.1"/>
    </source>
</evidence>
<dbReference type="PANTHER" id="PTHR31140:SF70">
    <property type="entry name" value="B3 DOMAIN-CONTAINING PROTEIN OS11G0156000"/>
    <property type="match status" value="1"/>
</dbReference>
<dbReference type="FunFam" id="2.40.330.10:FF:000002">
    <property type="entry name" value="B3 domain-containing protein"/>
    <property type="match status" value="1"/>
</dbReference>
<dbReference type="InterPro" id="IPR003340">
    <property type="entry name" value="B3_DNA-bd"/>
</dbReference>
<dbReference type="GO" id="GO:0003700">
    <property type="term" value="F:DNA-binding transcription factor activity"/>
    <property type="evidence" value="ECO:0007669"/>
    <property type="project" value="InterPro"/>
</dbReference>
<feature type="region of interest" description="Disordered" evidence="6">
    <location>
        <begin position="20"/>
        <end position="108"/>
    </location>
</feature>
<feature type="compositionally biased region" description="Polar residues" evidence="6">
    <location>
        <begin position="65"/>
        <end position="85"/>
    </location>
</feature>
<dbReference type="PROSITE" id="PS50863">
    <property type="entry name" value="B3"/>
    <property type="match status" value="1"/>
</dbReference>
<feature type="compositionally biased region" description="Basic and acidic residues" evidence="6">
    <location>
        <begin position="427"/>
        <end position="442"/>
    </location>
</feature>
<dbReference type="EMBL" id="CAADRP010001929">
    <property type="protein sequence ID" value="VFU56471.1"/>
    <property type="molecule type" value="Genomic_DNA"/>
</dbReference>
<dbReference type="GO" id="GO:0005634">
    <property type="term" value="C:nucleus"/>
    <property type="evidence" value="ECO:0007669"/>
    <property type="project" value="UniProtKB-SubCell"/>
</dbReference>
<dbReference type="AlphaFoldDB" id="A0A6N2MQ65"/>
<gene>
    <name evidence="8" type="ORF">SVIM_LOCUS405121</name>
</gene>
<keyword evidence="2" id="KW-0805">Transcription regulation</keyword>
<dbReference type="CDD" id="cd10017">
    <property type="entry name" value="B3_DNA"/>
    <property type="match status" value="1"/>
</dbReference>
<feature type="domain" description="TF-B3" evidence="7">
    <location>
        <begin position="120"/>
        <end position="222"/>
    </location>
</feature>
<reference evidence="8" key="1">
    <citation type="submission" date="2019-03" db="EMBL/GenBank/DDBJ databases">
        <authorList>
            <person name="Mank J."/>
            <person name="Almeida P."/>
        </authorList>
    </citation>
    <scope>NUCLEOTIDE SEQUENCE</scope>
    <source>
        <strain evidence="8">78183</strain>
    </source>
</reference>
<evidence type="ECO:0000256" key="6">
    <source>
        <dbReference type="SAM" id="MobiDB-lite"/>
    </source>
</evidence>
<evidence type="ECO:0000256" key="5">
    <source>
        <dbReference type="ARBA" id="ARBA00023242"/>
    </source>
</evidence>
<feature type="compositionally biased region" description="Low complexity" evidence="6">
    <location>
        <begin position="310"/>
        <end position="323"/>
    </location>
</feature>
<feature type="region of interest" description="Disordered" evidence="6">
    <location>
        <begin position="251"/>
        <end position="271"/>
    </location>
</feature>
<dbReference type="InterPro" id="IPR044800">
    <property type="entry name" value="LEC2-like"/>
</dbReference>
<dbReference type="InterPro" id="IPR015300">
    <property type="entry name" value="DNA-bd_pseudobarrel_sf"/>
</dbReference>
<dbReference type="SUPFAM" id="SSF101936">
    <property type="entry name" value="DNA-binding pseudobarrel domain"/>
    <property type="match status" value="1"/>
</dbReference>
<dbReference type="PANTHER" id="PTHR31140">
    <property type="entry name" value="B3 DOMAIN-CONTAINING TRANSCRIPTION FACTOR ABI3"/>
    <property type="match status" value="1"/>
</dbReference>
<keyword evidence="3" id="KW-0238">DNA-binding</keyword>
<protein>
    <recommendedName>
        <fullName evidence="7">TF-B3 domain-containing protein</fullName>
    </recommendedName>
</protein>
<feature type="compositionally biased region" description="Low complexity" evidence="6">
    <location>
        <begin position="35"/>
        <end position="48"/>
    </location>
</feature>
<evidence type="ECO:0000256" key="4">
    <source>
        <dbReference type="ARBA" id="ARBA00023163"/>
    </source>
</evidence>
<feature type="region of interest" description="Disordered" evidence="6">
    <location>
        <begin position="308"/>
        <end position="339"/>
    </location>
</feature>
<keyword evidence="5" id="KW-0539">Nucleus</keyword>
<evidence type="ECO:0000259" key="7">
    <source>
        <dbReference type="PROSITE" id="PS50863"/>
    </source>
</evidence>
<proteinExistence type="predicted"/>
<evidence type="ECO:0000256" key="1">
    <source>
        <dbReference type="ARBA" id="ARBA00004123"/>
    </source>
</evidence>
<dbReference type="Pfam" id="PF02362">
    <property type="entry name" value="B3"/>
    <property type="match status" value="1"/>
</dbReference>
<comment type="subcellular location">
    <subcellularLocation>
        <location evidence="1">Nucleus</location>
    </subcellularLocation>
</comment>
<feature type="compositionally biased region" description="Low complexity" evidence="6">
    <location>
        <begin position="251"/>
        <end position="260"/>
    </location>
</feature>
<evidence type="ECO:0000256" key="2">
    <source>
        <dbReference type="ARBA" id="ARBA00023015"/>
    </source>
</evidence>
<sequence length="442" mass="49590">MSINHFSTDLQETLSWWAQQHQQPVMEPNPNASFSTPNKPPNISNPNSYWPPYHHQHPSWLNPYNPAQQPSSMFPPQNPTLNFNLNDEDDEDQDREQQQQNETQQEQEQEILVLDKEPMFEKPLTPSDVGKLNRLVIPKQHAEKYFPLSGSSVDKGLLLSFEDESGRYWKFRYSYWNSSQSYVLTKGWSRYVKEKQLDAGDVVLFERHRSDGDRLFIGWRRRGAGSNSGVMAQGSGGGVWSRGIYSPSSSSSGPYHLSSSDTQHGLGADVPYQPDCLHPGSIAQSQATPLGNSKRLRLFGVNLECQLDGSEPSTPDSSSLSSLQGPGHPQFYSQPSYSSNSARGQMVSHMTLGEEGIYLGIVEILPEDFSLLLIIIIMEGYGGGWWWVGGWVVLSRWTAAQCGVKANARHIPYVQGGSYGKHKQESRKKGANFERKQLPKDA</sequence>